<dbReference type="EMBL" id="SOZE01000005">
    <property type="protein sequence ID" value="TFF38764.1"/>
    <property type="molecule type" value="Genomic_DNA"/>
</dbReference>
<comment type="caution">
    <text evidence="1">The sequence shown here is derived from an EMBL/GenBank/DDBJ whole genome shotgun (WGS) entry which is preliminary data.</text>
</comment>
<dbReference type="OrthoDB" id="764457at2"/>
<evidence type="ECO:0000313" key="1">
    <source>
        <dbReference type="EMBL" id="TFF38764.1"/>
    </source>
</evidence>
<sequence>MPTEYKIVIADTTCFILLDKIGELTLLKALFGQVITTAVIAQEFGTPLPKWVIIHNVKDTHFQNSLDIDAGEASAIALAIESEASLLILDDNKGRKAARKLNLHVTGTLGVLLKAKRTGIIAAIGPIIEKIRKTNFWYSEEVLQEMLSLANEL</sequence>
<organism evidence="1 2">
    <name type="scientific">Mucilaginibacter psychrotolerans</name>
    <dbReference type="NCBI Taxonomy" id="1524096"/>
    <lineage>
        <taxon>Bacteria</taxon>
        <taxon>Pseudomonadati</taxon>
        <taxon>Bacteroidota</taxon>
        <taxon>Sphingobacteriia</taxon>
        <taxon>Sphingobacteriales</taxon>
        <taxon>Sphingobacteriaceae</taxon>
        <taxon>Mucilaginibacter</taxon>
    </lineage>
</organism>
<accession>A0A4Y8SJV7</accession>
<dbReference type="AlphaFoldDB" id="A0A4Y8SJV7"/>
<keyword evidence="2" id="KW-1185">Reference proteome</keyword>
<reference evidence="1 2" key="1">
    <citation type="journal article" date="2017" name="Int. J. Syst. Evol. Microbiol.">
        <title>Mucilaginibacterpsychrotolerans sp. nov., isolated from peatlands.</title>
        <authorList>
            <person name="Deng Y."/>
            <person name="Shen L."/>
            <person name="Xu B."/>
            <person name="Liu Y."/>
            <person name="Gu Z."/>
            <person name="Liu H."/>
            <person name="Zhou Y."/>
        </authorList>
    </citation>
    <scope>NUCLEOTIDE SEQUENCE [LARGE SCALE GENOMIC DNA]</scope>
    <source>
        <strain evidence="1 2">NH7-4</strain>
    </source>
</reference>
<dbReference type="Pfam" id="PF11848">
    <property type="entry name" value="DUF3368"/>
    <property type="match status" value="1"/>
</dbReference>
<dbReference type="RefSeq" id="WP_133228369.1">
    <property type="nucleotide sequence ID" value="NZ_SOZE01000005.1"/>
</dbReference>
<gene>
    <name evidence="1" type="ORF">E2R66_07090</name>
</gene>
<name>A0A4Y8SJV7_9SPHI</name>
<dbReference type="PANTHER" id="PTHR39550">
    <property type="entry name" value="SLL0658 PROTEIN"/>
    <property type="match status" value="1"/>
</dbReference>
<proteinExistence type="predicted"/>
<protein>
    <submittedName>
        <fullName evidence="1">DUF3368 domain-containing protein</fullName>
    </submittedName>
</protein>
<dbReference type="PANTHER" id="PTHR39550:SF1">
    <property type="entry name" value="SLL0658 PROTEIN"/>
    <property type="match status" value="1"/>
</dbReference>
<dbReference type="InterPro" id="IPR021799">
    <property type="entry name" value="PIN-like_prokaryotic"/>
</dbReference>
<dbReference type="Proteomes" id="UP000297540">
    <property type="component" value="Unassembled WGS sequence"/>
</dbReference>
<evidence type="ECO:0000313" key="2">
    <source>
        <dbReference type="Proteomes" id="UP000297540"/>
    </source>
</evidence>